<proteinExistence type="predicted"/>
<comment type="caution">
    <text evidence="1">The sequence shown here is derived from an EMBL/GenBank/DDBJ whole genome shotgun (WGS) entry which is preliminary data.</text>
</comment>
<name>A0A4U0NHX9_9SPHI</name>
<protein>
    <submittedName>
        <fullName evidence="1">Uncharacterized protein</fullName>
    </submittedName>
</protein>
<organism evidence="1 2">
    <name type="scientific">Sphingobacterium olei</name>
    <dbReference type="NCBI Taxonomy" id="2571155"/>
    <lineage>
        <taxon>Bacteria</taxon>
        <taxon>Pseudomonadati</taxon>
        <taxon>Bacteroidota</taxon>
        <taxon>Sphingobacteriia</taxon>
        <taxon>Sphingobacteriales</taxon>
        <taxon>Sphingobacteriaceae</taxon>
        <taxon>Sphingobacterium</taxon>
    </lineage>
</organism>
<keyword evidence="2" id="KW-1185">Reference proteome</keyword>
<dbReference type="Proteomes" id="UP000306808">
    <property type="component" value="Unassembled WGS sequence"/>
</dbReference>
<accession>A0A4U0NHX9</accession>
<evidence type="ECO:0000313" key="1">
    <source>
        <dbReference type="EMBL" id="TJZ53282.1"/>
    </source>
</evidence>
<sequence length="156" mass="18131">MTKEAVGLLIEKGYRILKNGVPEEIDGDLWEYLNQLDDKEEEVFELRQMLTWSDDTLSRVKRVITEHPLGRHYGRDVPLYVEDVLESIMNGRYRVGDIAIGDQFDLNHSYFFDGNPRHYTIVDRLNILENAFKLCPVAGYEGRKFAVCEVFAKLKS</sequence>
<dbReference type="OrthoDB" id="711281at2"/>
<gene>
    <name evidence="1" type="ORF">FAZ15_18170</name>
</gene>
<dbReference type="AlphaFoldDB" id="A0A4U0NHX9"/>
<evidence type="ECO:0000313" key="2">
    <source>
        <dbReference type="Proteomes" id="UP000306808"/>
    </source>
</evidence>
<dbReference type="EMBL" id="SUME01000008">
    <property type="protein sequence ID" value="TJZ53282.1"/>
    <property type="molecule type" value="Genomic_DNA"/>
</dbReference>
<reference evidence="1 2" key="1">
    <citation type="submission" date="2019-04" db="EMBL/GenBank/DDBJ databases">
        <title>Sphingobacterium olei sp. nov., isolated from oil-contaminated soil.</title>
        <authorList>
            <person name="Liu B."/>
        </authorList>
    </citation>
    <scope>NUCLEOTIDE SEQUENCE [LARGE SCALE GENOMIC DNA]</scope>
    <source>
        <strain evidence="1 2">HAL-9</strain>
    </source>
</reference>
<dbReference type="RefSeq" id="WP_136902738.1">
    <property type="nucleotide sequence ID" value="NZ_SUME01000008.1"/>
</dbReference>